<dbReference type="InterPro" id="IPR003148">
    <property type="entry name" value="RCK_N"/>
</dbReference>
<dbReference type="InterPro" id="IPR036721">
    <property type="entry name" value="RCK_C_sf"/>
</dbReference>
<dbReference type="Pfam" id="PF02254">
    <property type="entry name" value="TrkA_N"/>
    <property type="match status" value="1"/>
</dbReference>
<accession>A0A6L6TS36</accession>
<comment type="caution">
    <text evidence="2">The sequence shown here is derived from an EMBL/GenBank/DDBJ whole genome shotgun (WGS) entry which is preliminary data.</text>
</comment>
<dbReference type="InterPro" id="IPR036291">
    <property type="entry name" value="NAD(P)-bd_dom_sf"/>
</dbReference>
<dbReference type="Gene3D" id="3.30.70.1450">
    <property type="entry name" value="Regulator of K+ conductance, C-terminal domain"/>
    <property type="match status" value="1"/>
</dbReference>
<dbReference type="SUPFAM" id="SSF116726">
    <property type="entry name" value="TrkA C-terminal domain-like"/>
    <property type="match status" value="1"/>
</dbReference>
<proteinExistence type="predicted"/>
<reference evidence="2" key="1">
    <citation type="submission" date="2020-04" db="EMBL/GenBank/DDBJ databases">
        <title>Deep metagenomics examines the oral microbiome during advanced dental caries in children, revealing novel taxa and co-occurrences with host molecules.</title>
        <authorList>
            <person name="Baker J.L."/>
            <person name="Morton J.T."/>
            <person name="Dinis M."/>
            <person name="Alvarez R."/>
            <person name="Tran N.C."/>
            <person name="Knight R."/>
            <person name="Edlund A."/>
        </authorList>
    </citation>
    <scope>NUCLEOTIDE SEQUENCE</scope>
    <source>
        <strain evidence="2">JCVI_32_bin.14</strain>
    </source>
</reference>
<protein>
    <submittedName>
        <fullName evidence="2">TrkA family potassium uptake protein</fullName>
    </submittedName>
</protein>
<dbReference type="PROSITE" id="PS51202">
    <property type="entry name" value="RCK_C"/>
    <property type="match status" value="1"/>
</dbReference>
<dbReference type="InterPro" id="IPR050721">
    <property type="entry name" value="Trk_Ktr_HKT_K-transport"/>
</dbReference>
<dbReference type="Proteomes" id="UP000757890">
    <property type="component" value="Unassembled WGS sequence"/>
</dbReference>
<dbReference type="SUPFAM" id="SSF51735">
    <property type="entry name" value="NAD(P)-binding Rossmann-fold domains"/>
    <property type="match status" value="1"/>
</dbReference>
<dbReference type="Gene3D" id="3.40.50.720">
    <property type="entry name" value="NAD(P)-binding Rossmann-like Domain"/>
    <property type="match status" value="1"/>
</dbReference>
<dbReference type="GO" id="GO:0006813">
    <property type="term" value="P:potassium ion transport"/>
    <property type="evidence" value="ECO:0007669"/>
    <property type="project" value="InterPro"/>
</dbReference>
<evidence type="ECO:0000259" key="1">
    <source>
        <dbReference type="PROSITE" id="PS51202"/>
    </source>
</evidence>
<dbReference type="EMBL" id="JABZMK010000013">
    <property type="protein sequence ID" value="MBF1129172.1"/>
    <property type="molecule type" value="Genomic_DNA"/>
</dbReference>
<feature type="domain" description="RCK C-terminal" evidence="1">
    <location>
        <begin position="148"/>
        <end position="232"/>
    </location>
</feature>
<dbReference type="Pfam" id="PF02080">
    <property type="entry name" value="TrkA_C"/>
    <property type="match status" value="1"/>
</dbReference>
<gene>
    <name evidence="2" type="ORF">HXL70_03890</name>
</gene>
<evidence type="ECO:0000313" key="2">
    <source>
        <dbReference type="EMBL" id="MBF1129172.1"/>
    </source>
</evidence>
<name>A0A6L6TS36_9FIRM</name>
<dbReference type="AlphaFoldDB" id="A0A6L6TS36"/>
<evidence type="ECO:0000313" key="3">
    <source>
        <dbReference type="Proteomes" id="UP000757890"/>
    </source>
</evidence>
<dbReference type="GO" id="GO:0008324">
    <property type="term" value="F:monoatomic cation transmembrane transporter activity"/>
    <property type="evidence" value="ECO:0007669"/>
    <property type="project" value="InterPro"/>
</dbReference>
<dbReference type="InterPro" id="IPR006037">
    <property type="entry name" value="RCK_C"/>
</dbReference>
<organism evidence="2 3">
    <name type="scientific">Dialister invisus</name>
    <dbReference type="NCBI Taxonomy" id="218538"/>
    <lineage>
        <taxon>Bacteria</taxon>
        <taxon>Bacillati</taxon>
        <taxon>Bacillota</taxon>
        <taxon>Negativicutes</taxon>
        <taxon>Veillonellales</taxon>
        <taxon>Veillonellaceae</taxon>
        <taxon>Dialister</taxon>
    </lineage>
</organism>
<sequence>MGENMLGFMKKKKEETISYGVIGLGKFGYTLAIQLAEYGYDFLVVDKDENLVQDLRTVTESAIVVDDYDKKSIKDSGVKNCDVVIVCLEEQLEKSLLVTLNLINLGIKKVISVADTSEHGEILEKIGAEVVYPKRDMAIRLASRLRANMVLDFVQLNEEINIYKASLPKPLVGQTVVGSGLRTKFELNIIAIQNAAGVTDMISPNYVFQEGDLLFLAGSRDGFKALTEWVGLAGE</sequence>
<dbReference type="PANTHER" id="PTHR43833:SF7">
    <property type="entry name" value="KTR SYSTEM POTASSIUM UPTAKE PROTEIN C"/>
    <property type="match status" value="1"/>
</dbReference>
<dbReference type="PANTHER" id="PTHR43833">
    <property type="entry name" value="POTASSIUM CHANNEL PROTEIN 2-RELATED-RELATED"/>
    <property type="match status" value="1"/>
</dbReference>